<evidence type="ECO:0000313" key="3">
    <source>
        <dbReference type="Proteomes" id="UP000293846"/>
    </source>
</evidence>
<dbReference type="EMBL" id="SJTH01000003">
    <property type="protein sequence ID" value="TCJ05655.1"/>
    <property type="molecule type" value="Genomic_DNA"/>
</dbReference>
<dbReference type="Pfam" id="PF13040">
    <property type="entry name" value="Fur_reg_FbpB"/>
    <property type="match status" value="1"/>
</dbReference>
<dbReference type="OrthoDB" id="2991278at2"/>
<dbReference type="Proteomes" id="UP000293846">
    <property type="component" value="Unassembled WGS sequence"/>
</dbReference>
<organism evidence="2 3">
    <name type="scientific">Cytobacillus praedii</name>
    <dbReference type="NCBI Taxonomy" id="1742358"/>
    <lineage>
        <taxon>Bacteria</taxon>
        <taxon>Bacillati</taxon>
        <taxon>Bacillota</taxon>
        <taxon>Bacilli</taxon>
        <taxon>Bacillales</taxon>
        <taxon>Bacillaceae</taxon>
        <taxon>Cytobacillus</taxon>
    </lineage>
</organism>
<keyword evidence="3" id="KW-1185">Reference proteome</keyword>
<dbReference type="InterPro" id="IPR025004">
    <property type="entry name" value="SenN/SenS"/>
</dbReference>
<gene>
    <name evidence="2" type="ORF">E0Y62_02975</name>
</gene>
<feature type="coiled-coil region" evidence="1">
    <location>
        <begin position="9"/>
        <end position="36"/>
    </location>
</feature>
<dbReference type="AlphaFoldDB" id="A0A4R1AZ18"/>
<evidence type="ECO:0000256" key="1">
    <source>
        <dbReference type="SAM" id="Coils"/>
    </source>
</evidence>
<proteinExistence type="predicted"/>
<sequence length="47" mass="5789">MTRKRMTLSNLIRNNKEELLRDREQLEKIEKRIDDKHLVRKKEAKAI</sequence>
<keyword evidence="1" id="KW-0175">Coiled coil</keyword>
<dbReference type="RefSeq" id="WP_131235969.1">
    <property type="nucleotide sequence ID" value="NZ_CP183326.1"/>
</dbReference>
<comment type="caution">
    <text evidence="2">The sequence shown here is derived from an EMBL/GenBank/DDBJ whole genome shotgun (WGS) entry which is preliminary data.</text>
</comment>
<accession>A0A4R1AZ18</accession>
<protein>
    <submittedName>
        <fullName evidence="2">FbpB family small basic protein</fullName>
    </submittedName>
</protein>
<evidence type="ECO:0000313" key="2">
    <source>
        <dbReference type="EMBL" id="TCJ05655.1"/>
    </source>
</evidence>
<name>A0A4R1AZ18_9BACI</name>
<reference evidence="2 3" key="1">
    <citation type="submission" date="2019-03" db="EMBL/GenBank/DDBJ databases">
        <authorList>
            <person name="Jensen L."/>
            <person name="Storgaard J."/>
            <person name="Sulaj E."/>
            <person name="Schramm A."/>
            <person name="Marshall I.P.G."/>
        </authorList>
    </citation>
    <scope>NUCLEOTIDE SEQUENCE [LARGE SCALE GENOMIC DNA]</scope>
    <source>
        <strain evidence="2 3">2017H2G3</strain>
    </source>
</reference>